<dbReference type="PANTHER" id="PTHR35526">
    <property type="entry name" value="ANTI-SIGMA-F FACTOR RSBW-RELATED"/>
    <property type="match status" value="1"/>
</dbReference>
<evidence type="ECO:0000259" key="3">
    <source>
        <dbReference type="Pfam" id="PF13581"/>
    </source>
</evidence>
<dbReference type="EMBL" id="JAVREL010000019">
    <property type="protein sequence ID" value="MDT0346195.1"/>
    <property type="molecule type" value="Genomic_DNA"/>
</dbReference>
<dbReference type="RefSeq" id="WP_311707443.1">
    <property type="nucleotide sequence ID" value="NZ_JAVREL010000019.1"/>
</dbReference>
<dbReference type="PANTHER" id="PTHR35526:SF3">
    <property type="entry name" value="ANTI-SIGMA-F FACTOR RSBW"/>
    <property type="match status" value="1"/>
</dbReference>
<organism evidence="4 5">
    <name type="scientific">Streptomyces litchfieldiae</name>
    <dbReference type="NCBI Taxonomy" id="3075543"/>
    <lineage>
        <taxon>Bacteria</taxon>
        <taxon>Bacillati</taxon>
        <taxon>Actinomycetota</taxon>
        <taxon>Actinomycetes</taxon>
        <taxon>Kitasatosporales</taxon>
        <taxon>Streptomycetaceae</taxon>
        <taxon>Streptomyces</taxon>
    </lineage>
</organism>
<dbReference type="InterPro" id="IPR001932">
    <property type="entry name" value="PPM-type_phosphatase-like_dom"/>
</dbReference>
<accession>A0ABU2MXF9</accession>
<reference evidence="5" key="1">
    <citation type="submission" date="2023-07" db="EMBL/GenBank/DDBJ databases">
        <title>30 novel species of actinomycetes from the DSMZ collection.</title>
        <authorList>
            <person name="Nouioui I."/>
        </authorList>
    </citation>
    <scope>NUCLEOTIDE SEQUENCE [LARGE SCALE GENOMIC DNA]</scope>
    <source>
        <strain evidence="5">DSM 44938</strain>
    </source>
</reference>
<dbReference type="Proteomes" id="UP001183246">
    <property type="component" value="Unassembled WGS sequence"/>
</dbReference>
<protein>
    <submittedName>
        <fullName evidence="4">Serine/threonine-protein phosphatase</fullName>
    </submittedName>
</protein>
<dbReference type="Pfam" id="PF13581">
    <property type="entry name" value="HATPase_c_2"/>
    <property type="match status" value="1"/>
</dbReference>
<dbReference type="Gene3D" id="3.60.40.10">
    <property type="entry name" value="PPM-type phosphatase domain"/>
    <property type="match status" value="1"/>
</dbReference>
<dbReference type="Pfam" id="PF07228">
    <property type="entry name" value="SpoIIE"/>
    <property type="match status" value="1"/>
</dbReference>
<proteinExistence type="predicted"/>
<evidence type="ECO:0000313" key="5">
    <source>
        <dbReference type="Proteomes" id="UP001183246"/>
    </source>
</evidence>
<keyword evidence="1" id="KW-0418">Kinase</keyword>
<keyword evidence="1" id="KW-0808">Transferase</keyword>
<dbReference type="CDD" id="cd16936">
    <property type="entry name" value="HATPase_RsbW-like"/>
    <property type="match status" value="1"/>
</dbReference>
<keyword evidence="1" id="KW-0723">Serine/threonine-protein kinase</keyword>
<sequence length="283" mass="30184">MAALDLHPDELLERLDELTGELADERPDTAFPDQPPLSATCLLAFHDPATRRCVLASAGQPAPLLALPDGEVRAVDVPAGPPLGRGAVSHALTEIDLPEGSVLALRNAGLPDAGPAALREALAAGDGDLQETCDAMARALLPEEPRADAVLLLARARALTPEQVVTWQLPGDRESAAAARRLRSRQLTDWGLAELTFSTELVASELVTNAVRYSTGPVGLRLIRDRALICEVADNSSASPHLRHAAEDDENGRGLYVVAQLTERRGTRHSRSGKAIWTEQPLP</sequence>
<feature type="domain" description="Histidine kinase/HSP90-like ATPase" evidence="3">
    <location>
        <begin position="172"/>
        <end position="276"/>
    </location>
</feature>
<dbReference type="InterPro" id="IPR036890">
    <property type="entry name" value="HATPase_C_sf"/>
</dbReference>
<evidence type="ECO:0000259" key="2">
    <source>
        <dbReference type="Pfam" id="PF07228"/>
    </source>
</evidence>
<dbReference type="InterPro" id="IPR050267">
    <property type="entry name" value="Anti-sigma-factor_SerPK"/>
</dbReference>
<evidence type="ECO:0000256" key="1">
    <source>
        <dbReference type="ARBA" id="ARBA00022527"/>
    </source>
</evidence>
<gene>
    <name evidence="4" type="ORF">RM590_26940</name>
</gene>
<keyword evidence="5" id="KW-1185">Reference proteome</keyword>
<dbReference type="InterPro" id="IPR036457">
    <property type="entry name" value="PPM-type-like_dom_sf"/>
</dbReference>
<dbReference type="Gene3D" id="3.30.565.10">
    <property type="entry name" value="Histidine kinase-like ATPase, C-terminal domain"/>
    <property type="match status" value="1"/>
</dbReference>
<dbReference type="InterPro" id="IPR003594">
    <property type="entry name" value="HATPase_dom"/>
</dbReference>
<name>A0ABU2MXF9_9ACTN</name>
<comment type="caution">
    <text evidence="4">The sequence shown here is derived from an EMBL/GenBank/DDBJ whole genome shotgun (WGS) entry which is preliminary data.</text>
</comment>
<evidence type="ECO:0000313" key="4">
    <source>
        <dbReference type="EMBL" id="MDT0346195.1"/>
    </source>
</evidence>
<feature type="domain" description="PPM-type phosphatase" evidence="2">
    <location>
        <begin position="1"/>
        <end position="156"/>
    </location>
</feature>
<dbReference type="SUPFAM" id="SSF55874">
    <property type="entry name" value="ATPase domain of HSP90 chaperone/DNA topoisomerase II/histidine kinase"/>
    <property type="match status" value="1"/>
</dbReference>